<dbReference type="PROSITE" id="PS50893">
    <property type="entry name" value="ABC_TRANSPORTER_2"/>
    <property type="match status" value="2"/>
</dbReference>
<keyword evidence="4" id="KW-0175">Coiled coil</keyword>
<dbReference type="InterPro" id="IPR017871">
    <property type="entry name" value="ABC_transporter-like_CS"/>
</dbReference>
<evidence type="ECO:0000313" key="7">
    <source>
        <dbReference type="Proteomes" id="UP000006304"/>
    </source>
</evidence>
<gene>
    <name evidence="6" type="ORF">O3I_027625</name>
</gene>
<dbReference type="SUPFAM" id="SSF52540">
    <property type="entry name" value="P-loop containing nucleoside triphosphate hydrolases"/>
    <property type="match status" value="2"/>
</dbReference>
<dbReference type="InterPro" id="IPR027417">
    <property type="entry name" value="P-loop_NTPase"/>
</dbReference>
<dbReference type="SMART" id="SM00382">
    <property type="entry name" value="AAA"/>
    <property type="match status" value="2"/>
</dbReference>
<dbReference type="PANTHER" id="PTHR19211:SF14">
    <property type="entry name" value="ATP-BINDING CASSETTE SUB-FAMILY F MEMBER 1"/>
    <property type="match status" value="1"/>
</dbReference>
<protein>
    <submittedName>
        <fullName evidence="6">ABC transporter ATP-binding protein</fullName>
    </submittedName>
</protein>
<evidence type="ECO:0000313" key="6">
    <source>
        <dbReference type="EMBL" id="AFU03474.1"/>
    </source>
</evidence>
<evidence type="ECO:0000256" key="2">
    <source>
        <dbReference type="ARBA" id="ARBA00022741"/>
    </source>
</evidence>
<evidence type="ECO:0000256" key="1">
    <source>
        <dbReference type="ARBA" id="ARBA00022737"/>
    </source>
</evidence>
<keyword evidence="7" id="KW-1185">Reference proteome</keyword>
<dbReference type="AlphaFoldDB" id="K0F1X3"/>
<dbReference type="HOGENOM" id="CLU_000604_36_0_11"/>
<keyword evidence="1" id="KW-0677">Repeat</keyword>
<dbReference type="GO" id="GO:0005524">
    <property type="term" value="F:ATP binding"/>
    <property type="evidence" value="ECO:0007669"/>
    <property type="project" value="UniProtKB-KW"/>
</dbReference>
<feature type="domain" description="ABC transporter" evidence="5">
    <location>
        <begin position="337"/>
        <end position="542"/>
    </location>
</feature>
<dbReference type="Proteomes" id="UP000006304">
    <property type="component" value="Chromosome"/>
</dbReference>
<dbReference type="GO" id="GO:0016887">
    <property type="term" value="F:ATP hydrolysis activity"/>
    <property type="evidence" value="ECO:0007669"/>
    <property type="project" value="InterPro"/>
</dbReference>
<dbReference type="Gene3D" id="3.40.50.300">
    <property type="entry name" value="P-loop containing nucleotide triphosphate hydrolases"/>
    <property type="match status" value="2"/>
</dbReference>
<evidence type="ECO:0000259" key="5">
    <source>
        <dbReference type="PROSITE" id="PS50893"/>
    </source>
</evidence>
<dbReference type="eggNOG" id="COG0488">
    <property type="taxonomic scope" value="Bacteria"/>
</dbReference>
<dbReference type="CDD" id="cd03221">
    <property type="entry name" value="ABCF_EF-3"/>
    <property type="match status" value="2"/>
</dbReference>
<dbReference type="InterPro" id="IPR003593">
    <property type="entry name" value="AAA+_ATPase"/>
</dbReference>
<dbReference type="InterPro" id="IPR032781">
    <property type="entry name" value="ABC_tran_Xtn"/>
</dbReference>
<dbReference type="InterPro" id="IPR050611">
    <property type="entry name" value="ABCF"/>
</dbReference>
<feature type="coiled-coil region" evidence="4">
    <location>
        <begin position="271"/>
        <end position="318"/>
    </location>
</feature>
<keyword evidence="2" id="KW-0547">Nucleotide-binding</keyword>
<dbReference type="FunFam" id="3.40.50.300:FF:000944">
    <property type="entry name" value="Macrolide ABC transporter ATP-binding protein"/>
    <property type="match status" value="1"/>
</dbReference>
<accession>K0F1X3</accession>
<organism evidence="6 7">
    <name type="scientific">Nocardia brasiliensis (strain ATCC 700358 / HUJEG-1)</name>
    <dbReference type="NCBI Taxonomy" id="1133849"/>
    <lineage>
        <taxon>Bacteria</taxon>
        <taxon>Bacillati</taxon>
        <taxon>Actinomycetota</taxon>
        <taxon>Actinomycetes</taxon>
        <taxon>Mycobacteriales</taxon>
        <taxon>Nocardiaceae</taxon>
        <taxon>Nocardia</taxon>
    </lineage>
</organism>
<dbReference type="Pfam" id="PF12848">
    <property type="entry name" value="ABC_tran_Xtn"/>
    <property type="match status" value="1"/>
</dbReference>
<feature type="domain" description="ABC transporter" evidence="5">
    <location>
        <begin position="2"/>
        <end position="266"/>
    </location>
</feature>
<sequence length="543" mass="58544">MITATDLEVRAGVRTLLSAPGPALRVQSGDRIGLVGRNGAGKTTTLRILAGEGEPYAGKILRSSDIGYLPQDPREGNLDILARDRVLSARGLDTLIRDMEKQQALMAEVADENEREKAVRKYGRLEDRFSALGGYVAESDAARICHSLGLPDRVLGQALRTLSGGQRRRIELARILFAASDGSGGRSDTILLLDEPTNHLDADSITWLRGFLQNHDGGLIVISHDVELLGDVVNKVWFLDAVRGEADVYNMGWQKYLDARATDEQRRRRERANAEKKASALRVQAAKLGAKATKATAAQNMAKRADRLMAELDDVRVADKVARIKFPEPAPCGKTPLMAENLTKMYGSLEIFAGVDLAIDRGSRVVVLGLNGAGKTTLLRLLAGVEQPTAGSLVPGHGMKVGYFAQEHDTLDDNATVWENIRHAAPDAGEQDLRGLLGAFMFTGPQLDQPAGTLSGGEKTRLALAGLVSSAANVLLLDEPTNNLDPVSREQVLDALRTYAGAVVLVTHDPGAAEALSPERVILLPDGTEDHWSADYLELIQLA</sequence>
<dbReference type="InterPro" id="IPR003439">
    <property type="entry name" value="ABC_transporter-like_ATP-bd"/>
</dbReference>
<dbReference type="PROSITE" id="PS00211">
    <property type="entry name" value="ABC_TRANSPORTER_1"/>
    <property type="match status" value="2"/>
</dbReference>
<dbReference type="PANTHER" id="PTHR19211">
    <property type="entry name" value="ATP-BINDING TRANSPORT PROTEIN-RELATED"/>
    <property type="match status" value="1"/>
</dbReference>
<dbReference type="EMBL" id="CP003876">
    <property type="protein sequence ID" value="AFU03474.1"/>
    <property type="molecule type" value="Genomic_DNA"/>
</dbReference>
<dbReference type="FunFam" id="3.40.50.300:FF:000597">
    <property type="entry name" value="ABC transporter ATP-binding protein"/>
    <property type="match status" value="1"/>
</dbReference>
<evidence type="ECO:0000256" key="4">
    <source>
        <dbReference type="SAM" id="Coils"/>
    </source>
</evidence>
<name>K0F1X3_NOCB7</name>
<proteinExistence type="predicted"/>
<dbReference type="STRING" id="1133849.O3I_027625"/>
<keyword evidence="3 6" id="KW-0067">ATP-binding</keyword>
<dbReference type="Pfam" id="PF00005">
    <property type="entry name" value="ABC_tran"/>
    <property type="match status" value="2"/>
</dbReference>
<dbReference type="KEGG" id="nbr:O3I_027625"/>
<dbReference type="RefSeq" id="WP_014986329.1">
    <property type="nucleotide sequence ID" value="NC_018681.1"/>
</dbReference>
<reference evidence="6 7" key="1">
    <citation type="journal article" date="2012" name="J. Bacteriol.">
        <title>Complete genome sequence of Nocardia brasiliensis HUJEG-1.</title>
        <authorList>
            <person name="Vera-Cabrera L."/>
            <person name="Ortiz-Lopez R."/>
            <person name="Elizondo-Gonzalez R."/>
            <person name="Perez-Maya A.A."/>
            <person name="Ocampo-Candiani J."/>
        </authorList>
    </citation>
    <scope>NUCLEOTIDE SEQUENCE [LARGE SCALE GENOMIC DNA]</scope>
    <source>
        <strain evidence="7">ATCC 700358</strain>
    </source>
</reference>
<evidence type="ECO:0000256" key="3">
    <source>
        <dbReference type="ARBA" id="ARBA00022840"/>
    </source>
</evidence>